<dbReference type="InterPro" id="IPR001646">
    <property type="entry name" value="5peptide_repeat"/>
</dbReference>
<protein>
    <recommendedName>
        <fullName evidence="4">Pentapeptide repeat-containing protein</fullName>
    </recommendedName>
</protein>
<dbReference type="InterPro" id="IPR051082">
    <property type="entry name" value="Pentapeptide-BTB/POZ_domain"/>
</dbReference>
<keyword evidence="1" id="KW-0472">Membrane</keyword>
<feature type="transmembrane region" description="Helical" evidence="1">
    <location>
        <begin position="182"/>
        <end position="200"/>
    </location>
</feature>
<dbReference type="Gene3D" id="2.160.20.80">
    <property type="entry name" value="E3 ubiquitin-protein ligase SopA"/>
    <property type="match status" value="1"/>
</dbReference>
<dbReference type="SUPFAM" id="SSF141571">
    <property type="entry name" value="Pentapeptide repeat-like"/>
    <property type="match status" value="1"/>
</dbReference>
<feature type="transmembrane region" description="Helical" evidence="1">
    <location>
        <begin position="63"/>
        <end position="88"/>
    </location>
</feature>
<comment type="caution">
    <text evidence="2">The sequence shown here is derived from an EMBL/GenBank/DDBJ whole genome shotgun (WGS) entry which is preliminary data.</text>
</comment>
<dbReference type="PANTHER" id="PTHR14136">
    <property type="entry name" value="BTB_POZ DOMAIN-CONTAINING PROTEIN KCTD9"/>
    <property type="match status" value="1"/>
</dbReference>
<sequence length="281" mass="29172">MTDPAAAPVDPIERANERLREAAKWFVGSAAAVGAALVAGSQFTTIGRLPLDWPTDVAHARLWIAIAGAAVALTAIVSAMWVAVRILVPVNVLLADLKDEWDDPRAPAARFFRRHPKYLQGFADPAELEAERDRLIGALGTAADRDAVLADIANLDLRVDAVEQMATHETLKARFARGIRQLAAAAAVTAVCVVGFTWAANPPAAAPAADLRGARLSGAVLRDADLRNARLDNADLSGADLTGADLTGASIAGVRWAGATCPDGVSADAAGGTCAGHRRPG</sequence>
<dbReference type="RefSeq" id="WP_239152701.1">
    <property type="nucleotide sequence ID" value="NZ_BOPF01000007.1"/>
</dbReference>
<keyword evidence="1" id="KW-0812">Transmembrane</keyword>
<keyword evidence="1" id="KW-1133">Transmembrane helix</keyword>
<dbReference type="Proteomes" id="UP000619260">
    <property type="component" value="Unassembled WGS sequence"/>
</dbReference>
<dbReference type="AlphaFoldDB" id="A0A8J4DQ47"/>
<dbReference type="EMBL" id="BOPF01000007">
    <property type="protein sequence ID" value="GIJ45343.1"/>
    <property type="molecule type" value="Genomic_DNA"/>
</dbReference>
<keyword evidence="3" id="KW-1185">Reference proteome</keyword>
<evidence type="ECO:0000313" key="3">
    <source>
        <dbReference type="Proteomes" id="UP000619260"/>
    </source>
</evidence>
<evidence type="ECO:0008006" key="4">
    <source>
        <dbReference type="Google" id="ProtNLM"/>
    </source>
</evidence>
<name>A0A8J4DQ47_9ACTN</name>
<gene>
    <name evidence="2" type="ORF">Val02_22290</name>
</gene>
<organism evidence="2 3">
    <name type="scientific">Virgisporangium aliadipatigenens</name>
    <dbReference type="NCBI Taxonomy" id="741659"/>
    <lineage>
        <taxon>Bacteria</taxon>
        <taxon>Bacillati</taxon>
        <taxon>Actinomycetota</taxon>
        <taxon>Actinomycetes</taxon>
        <taxon>Micromonosporales</taxon>
        <taxon>Micromonosporaceae</taxon>
        <taxon>Virgisporangium</taxon>
    </lineage>
</organism>
<accession>A0A8J4DQ47</accession>
<dbReference type="Pfam" id="PF00805">
    <property type="entry name" value="Pentapeptide"/>
    <property type="match status" value="1"/>
</dbReference>
<evidence type="ECO:0000256" key="1">
    <source>
        <dbReference type="SAM" id="Phobius"/>
    </source>
</evidence>
<feature type="transmembrane region" description="Helical" evidence="1">
    <location>
        <begin position="22"/>
        <end position="43"/>
    </location>
</feature>
<proteinExistence type="predicted"/>
<dbReference type="PANTHER" id="PTHR14136:SF17">
    <property type="entry name" value="BTB_POZ DOMAIN-CONTAINING PROTEIN KCTD9"/>
    <property type="match status" value="1"/>
</dbReference>
<reference evidence="2" key="1">
    <citation type="submission" date="2021-01" db="EMBL/GenBank/DDBJ databases">
        <title>Whole genome shotgun sequence of Virgisporangium aliadipatigenens NBRC 105644.</title>
        <authorList>
            <person name="Komaki H."/>
            <person name="Tamura T."/>
        </authorList>
    </citation>
    <scope>NUCLEOTIDE SEQUENCE</scope>
    <source>
        <strain evidence="2">NBRC 105644</strain>
    </source>
</reference>
<evidence type="ECO:0000313" key="2">
    <source>
        <dbReference type="EMBL" id="GIJ45343.1"/>
    </source>
</evidence>